<dbReference type="FunFam" id="1.20.1250.20:FF:000126">
    <property type="entry name" value="MFS transporter permease"/>
    <property type="match status" value="1"/>
</dbReference>
<feature type="transmembrane region" description="Helical" evidence="8">
    <location>
        <begin position="148"/>
        <end position="166"/>
    </location>
</feature>
<dbReference type="SUPFAM" id="SSF103473">
    <property type="entry name" value="MFS general substrate transporter"/>
    <property type="match status" value="1"/>
</dbReference>
<feature type="transmembrane region" description="Helical" evidence="8">
    <location>
        <begin position="58"/>
        <end position="78"/>
    </location>
</feature>
<dbReference type="CDD" id="cd17319">
    <property type="entry name" value="MFS_ExuT_GudP_like"/>
    <property type="match status" value="1"/>
</dbReference>
<sequence length="435" mass="47519">MTSTAAQTNEVVLEQAYKKVTLHLLPFIFICYLFNYFDRVNVGFAKLQMLDDLHLSETVYGLGAGIFFVGYVLFGVPSNLMLRKVGARRWIAVLMMLWGSLSASLMLVKSPTSFYVLRFLTGVAEAGFFPGIVLYFTHWFPSARRGRIMALFMSAIPVSGLLGGPFSGWILDHFAQGQGGLAGWQWLYLLQGIPTVLLGVAVLFCLNDGIKQARWLDEREQTLLLAALAEDEQNKPKGAADSFASVLRNPAVWMLGMIYFCIQSGVYAINFWLPSIIKTLGFQNAQVIGWLSAIPYLIAGIFMVLVGRSADKHHERRWHVMVPMLMGMTGLIVAANFAHSPLIAMLGLTLATMGALTGLPMFWPLPAGYLSAAAAAGGLALINSLGQMAGFLSPYLVGWIKDATHSTDLALYILAGVMLLGVLLVSRIPAATVNR</sequence>
<gene>
    <name evidence="10" type="ORF">HNQ50_001769</name>
</gene>
<feature type="transmembrane region" description="Helical" evidence="8">
    <location>
        <begin position="285"/>
        <end position="306"/>
    </location>
</feature>
<dbReference type="PANTHER" id="PTHR43791">
    <property type="entry name" value="PERMEASE-RELATED"/>
    <property type="match status" value="1"/>
</dbReference>
<dbReference type="AlphaFoldDB" id="A0A840RF78"/>
<organism evidence="10 11">
    <name type="scientific">Silvimonas terrae</name>
    <dbReference type="NCBI Taxonomy" id="300266"/>
    <lineage>
        <taxon>Bacteria</taxon>
        <taxon>Pseudomonadati</taxon>
        <taxon>Pseudomonadota</taxon>
        <taxon>Betaproteobacteria</taxon>
        <taxon>Neisseriales</taxon>
        <taxon>Chitinibacteraceae</taxon>
        <taxon>Silvimonas</taxon>
    </lineage>
</organism>
<proteinExistence type="predicted"/>
<keyword evidence="3 8" id="KW-0812">Transmembrane</keyword>
<feature type="transmembrane region" description="Helical" evidence="8">
    <location>
        <begin position="186"/>
        <end position="206"/>
    </location>
</feature>
<comment type="subcellular location">
    <subcellularLocation>
        <location evidence="1">Membrane</location>
        <topology evidence="1">Multi-pass membrane protein</topology>
    </subcellularLocation>
</comment>
<dbReference type="Pfam" id="PF07690">
    <property type="entry name" value="MFS_1"/>
    <property type="match status" value="1"/>
</dbReference>
<dbReference type="EMBL" id="JACHHN010000003">
    <property type="protein sequence ID" value="MBB5191046.1"/>
    <property type="molecule type" value="Genomic_DNA"/>
</dbReference>
<evidence type="ECO:0000256" key="3">
    <source>
        <dbReference type="ARBA" id="ARBA00022692"/>
    </source>
</evidence>
<feature type="transmembrane region" description="Helical" evidence="8">
    <location>
        <begin position="20"/>
        <end position="38"/>
    </location>
</feature>
<dbReference type="FunFam" id="1.20.1250.20:FF:000018">
    <property type="entry name" value="MFS transporter permease"/>
    <property type="match status" value="1"/>
</dbReference>
<keyword evidence="4 8" id="KW-1133">Transmembrane helix</keyword>
<dbReference type="InterPro" id="IPR020846">
    <property type="entry name" value="MFS_dom"/>
</dbReference>
<feature type="transmembrane region" description="Helical" evidence="8">
    <location>
        <begin position="369"/>
        <end position="389"/>
    </location>
</feature>
<dbReference type="GO" id="GO:0005886">
    <property type="term" value="C:plasma membrane"/>
    <property type="evidence" value="ECO:0007669"/>
    <property type="project" value="TreeGrafter"/>
</dbReference>
<feature type="transmembrane region" description="Helical" evidence="8">
    <location>
        <begin position="252"/>
        <end position="273"/>
    </location>
</feature>
<dbReference type="PROSITE" id="PS50850">
    <property type="entry name" value="MFS"/>
    <property type="match status" value="1"/>
</dbReference>
<feature type="transmembrane region" description="Helical" evidence="8">
    <location>
        <begin position="409"/>
        <end position="430"/>
    </location>
</feature>
<dbReference type="RefSeq" id="WP_184099609.1">
    <property type="nucleotide sequence ID" value="NZ_JACHHN010000003.1"/>
</dbReference>
<comment type="caution">
    <text evidence="10">The sequence shown here is derived from an EMBL/GenBank/DDBJ whole genome shotgun (WGS) entry which is preliminary data.</text>
</comment>
<evidence type="ECO:0000256" key="6">
    <source>
        <dbReference type="ARBA" id="ARBA00058119"/>
    </source>
</evidence>
<dbReference type="InterPro" id="IPR036259">
    <property type="entry name" value="MFS_trans_sf"/>
</dbReference>
<comment type="function">
    <text evidence="6">Component of the tartrate utilization system and may allow entry of tartrate and tartrate dehydrogenase.</text>
</comment>
<feature type="transmembrane region" description="Helical" evidence="8">
    <location>
        <begin position="343"/>
        <end position="362"/>
    </location>
</feature>
<evidence type="ECO:0000256" key="5">
    <source>
        <dbReference type="ARBA" id="ARBA00023136"/>
    </source>
</evidence>
<dbReference type="Gene3D" id="1.20.1250.20">
    <property type="entry name" value="MFS general substrate transporter like domains"/>
    <property type="match status" value="2"/>
</dbReference>
<keyword evidence="5 8" id="KW-0472">Membrane</keyword>
<dbReference type="PANTHER" id="PTHR43791:SF36">
    <property type="entry name" value="TRANSPORTER, PUTATIVE (AFU_ORTHOLOGUE AFUA_6G08340)-RELATED"/>
    <property type="match status" value="1"/>
</dbReference>
<keyword evidence="2" id="KW-0813">Transport</keyword>
<evidence type="ECO:0000256" key="1">
    <source>
        <dbReference type="ARBA" id="ARBA00004141"/>
    </source>
</evidence>
<evidence type="ECO:0000256" key="2">
    <source>
        <dbReference type="ARBA" id="ARBA00022448"/>
    </source>
</evidence>
<evidence type="ECO:0000313" key="10">
    <source>
        <dbReference type="EMBL" id="MBB5191046.1"/>
    </source>
</evidence>
<feature type="transmembrane region" description="Helical" evidence="8">
    <location>
        <begin position="90"/>
        <end position="108"/>
    </location>
</feature>
<name>A0A840RF78_9NEIS</name>
<feature type="domain" description="Major facilitator superfamily (MFS) profile" evidence="9">
    <location>
        <begin position="24"/>
        <end position="433"/>
    </location>
</feature>
<accession>A0A840RF78</accession>
<evidence type="ECO:0000256" key="8">
    <source>
        <dbReference type="SAM" id="Phobius"/>
    </source>
</evidence>
<evidence type="ECO:0000256" key="4">
    <source>
        <dbReference type="ARBA" id="ARBA00022989"/>
    </source>
</evidence>
<reference evidence="10 11" key="1">
    <citation type="submission" date="2020-08" db="EMBL/GenBank/DDBJ databases">
        <title>Genomic Encyclopedia of Type Strains, Phase IV (KMG-IV): sequencing the most valuable type-strain genomes for metagenomic binning, comparative biology and taxonomic classification.</title>
        <authorList>
            <person name="Goeker M."/>
        </authorList>
    </citation>
    <scope>NUCLEOTIDE SEQUENCE [LARGE SCALE GENOMIC DNA]</scope>
    <source>
        <strain evidence="10 11">DSM 18233</strain>
    </source>
</reference>
<protein>
    <recommendedName>
        <fullName evidence="7">Putative tartrate transporter</fullName>
    </recommendedName>
</protein>
<dbReference type="InterPro" id="IPR011701">
    <property type="entry name" value="MFS"/>
</dbReference>
<evidence type="ECO:0000259" key="9">
    <source>
        <dbReference type="PROSITE" id="PS50850"/>
    </source>
</evidence>
<dbReference type="Proteomes" id="UP000543030">
    <property type="component" value="Unassembled WGS sequence"/>
</dbReference>
<feature type="transmembrane region" description="Helical" evidence="8">
    <location>
        <begin position="114"/>
        <end position="136"/>
    </location>
</feature>
<feature type="transmembrane region" description="Helical" evidence="8">
    <location>
        <begin position="318"/>
        <end position="337"/>
    </location>
</feature>
<evidence type="ECO:0000256" key="7">
    <source>
        <dbReference type="ARBA" id="ARBA00074139"/>
    </source>
</evidence>
<evidence type="ECO:0000313" key="11">
    <source>
        <dbReference type="Proteomes" id="UP000543030"/>
    </source>
</evidence>
<dbReference type="GO" id="GO:0022857">
    <property type="term" value="F:transmembrane transporter activity"/>
    <property type="evidence" value="ECO:0007669"/>
    <property type="project" value="InterPro"/>
</dbReference>
<keyword evidence="11" id="KW-1185">Reference proteome</keyword>